<gene>
    <name evidence="2" type="ORF">PDE_08468</name>
</gene>
<dbReference type="OrthoDB" id="4157036at2759"/>
<keyword evidence="3" id="KW-1185">Reference proteome</keyword>
<sequence length="440" mass="48098">MDYSIEEGMAAHIAMFIPSDRSESSSDSMPNRFHGRKRRHTADAVLYRTLALSDQAESRRSRTFLMPQGLIMQTSHGLQIRRRAVSLDNIRKPRPLTWPGKPGPAIVPHQPPYPPPHRMPTPPGLPSFDTPEAMYYASQFLHEPRGGRADAQHSGDNVRPGFGFYVNAIRGFFGWSTPVDASATSPPEPYAGIGRAHDGTIVHGRFPYRQSGHNMNMARNIHDHPFAQNTLPGTENNTATSAGCRGEKVDGPHFQERQPIDPPRVPCQRYGHPLTQSAFASSNPAGLPTRVSPCRTTDNDQTINQGTRAATWSTFTSNYSSAENNMNANRRSGGENLGSMAGTLSSFGLGSCPSCLGRPRSGPRPSFETTALQATHSSESQQTYTTARSHPSNASRQPAGTTTETIVGTGEYGFGVSMAWRAAGSYWNSVSQYIWSLYGY</sequence>
<proteinExistence type="predicted"/>
<dbReference type="HOGENOM" id="CLU_622724_0_0_1"/>
<dbReference type="PhylomeDB" id="S7ZXK7"/>
<organism evidence="2 3">
    <name type="scientific">Penicillium oxalicum (strain 114-2 / CGMCC 5302)</name>
    <name type="common">Penicillium decumbens</name>
    <dbReference type="NCBI Taxonomy" id="933388"/>
    <lineage>
        <taxon>Eukaryota</taxon>
        <taxon>Fungi</taxon>
        <taxon>Dikarya</taxon>
        <taxon>Ascomycota</taxon>
        <taxon>Pezizomycotina</taxon>
        <taxon>Eurotiomycetes</taxon>
        <taxon>Eurotiomycetidae</taxon>
        <taxon>Eurotiales</taxon>
        <taxon>Aspergillaceae</taxon>
        <taxon>Penicillium</taxon>
    </lineage>
</organism>
<feature type="region of interest" description="Disordered" evidence="1">
    <location>
        <begin position="276"/>
        <end position="302"/>
    </location>
</feature>
<reference evidence="2 3" key="1">
    <citation type="journal article" date="2013" name="PLoS ONE">
        <title>Genomic and secretomic analyses reveal unique features of the lignocellulolytic enzyme system of Penicillium decumbens.</title>
        <authorList>
            <person name="Liu G."/>
            <person name="Zhang L."/>
            <person name="Wei X."/>
            <person name="Zou G."/>
            <person name="Qin Y."/>
            <person name="Ma L."/>
            <person name="Li J."/>
            <person name="Zheng H."/>
            <person name="Wang S."/>
            <person name="Wang C."/>
            <person name="Xun L."/>
            <person name="Zhao G.-P."/>
            <person name="Zhou Z."/>
            <person name="Qu Y."/>
        </authorList>
    </citation>
    <scope>NUCLEOTIDE SEQUENCE [LARGE SCALE GENOMIC DNA]</scope>
    <source>
        <strain evidence="3">114-2 / CGMCC 5302</strain>
    </source>
</reference>
<name>S7ZXK7_PENO1</name>
<protein>
    <submittedName>
        <fullName evidence="2">Uncharacterized protein</fullName>
    </submittedName>
</protein>
<evidence type="ECO:0000313" key="3">
    <source>
        <dbReference type="Proteomes" id="UP000019376"/>
    </source>
</evidence>
<feature type="compositionally biased region" description="Polar residues" evidence="1">
    <location>
        <begin position="367"/>
        <end position="399"/>
    </location>
</feature>
<dbReference type="Proteomes" id="UP000019376">
    <property type="component" value="Unassembled WGS sequence"/>
</dbReference>
<evidence type="ECO:0000313" key="2">
    <source>
        <dbReference type="EMBL" id="EPS33506.1"/>
    </source>
</evidence>
<accession>S7ZXK7</accession>
<dbReference type="eggNOG" id="ENOG502RW6U">
    <property type="taxonomic scope" value="Eukaryota"/>
</dbReference>
<feature type="region of interest" description="Disordered" evidence="1">
    <location>
        <begin position="358"/>
        <end position="406"/>
    </location>
</feature>
<dbReference type="AlphaFoldDB" id="S7ZXK7"/>
<dbReference type="EMBL" id="KB644415">
    <property type="protein sequence ID" value="EPS33506.1"/>
    <property type="molecule type" value="Genomic_DNA"/>
</dbReference>
<evidence type="ECO:0000256" key="1">
    <source>
        <dbReference type="SAM" id="MobiDB-lite"/>
    </source>
</evidence>